<feature type="transmembrane region" description="Helical" evidence="15">
    <location>
        <begin position="736"/>
        <end position="759"/>
    </location>
</feature>
<feature type="transmembrane region" description="Helical" evidence="15">
    <location>
        <begin position="1417"/>
        <end position="1436"/>
    </location>
</feature>
<feature type="transmembrane region" description="Helical" evidence="15">
    <location>
        <begin position="209"/>
        <end position="227"/>
    </location>
</feature>
<dbReference type="GO" id="GO:0008331">
    <property type="term" value="F:high voltage-gated calcium channel activity"/>
    <property type="evidence" value="ECO:0007669"/>
    <property type="project" value="TreeGrafter"/>
</dbReference>
<feature type="transmembrane region" description="Helical" evidence="15">
    <location>
        <begin position="1059"/>
        <end position="1078"/>
    </location>
</feature>
<dbReference type="GO" id="GO:0098703">
    <property type="term" value="P:calcium ion import across plasma membrane"/>
    <property type="evidence" value="ECO:0007669"/>
    <property type="project" value="TreeGrafter"/>
</dbReference>
<keyword evidence="7" id="KW-0106">Calcium</keyword>
<keyword evidence="13" id="KW-0407">Ion channel</keyword>
<dbReference type="SUPFAM" id="SSF81324">
    <property type="entry name" value="Voltage-gated potassium channels"/>
    <property type="match status" value="3"/>
</dbReference>
<feature type="transmembrane region" description="Helical" evidence="15">
    <location>
        <begin position="1480"/>
        <end position="1500"/>
    </location>
</feature>
<keyword evidence="8" id="KW-0851">Voltage-gated channel</keyword>
<comment type="subcellular location">
    <subcellularLocation>
        <location evidence="1">Membrane</location>
        <topology evidence="1">Multi-pass membrane protein</topology>
    </subcellularLocation>
</comment>
<dbReference type="InterPro" id="IPR027359">
    <property type="entry name" value="Volt_channel_dom_sf"/>
</dbReference>
<dbReference type="Gene3D" id="1.10.287.70">
    <property type="match status" value="3"/>
</dbReference>
<keyword evidence="11 15" id="KW-0472">Membrane</keyword>
<gene>
    <name evidence="17" type="ORF">CANARDRAFT_180858</name>
</gene>
<feature type="transmembrane region" description="Helical" evidence="15">
    <location>
        <begin position="669"/>
        <end position="695"/>
    </location>
</feature>
<evidence type="ECO:0000313" key="17">
    <source>
        <dbReference type="EMBL" id="ODV86543.1"/>
    </source>
</evidence>
<feature type="transmembrane region" description="Helical" evidence="15">
    <location>
        <begin position="1520"/>
        <end position="1543"/>
    </location>
</feature>
<evidence type="ECO:0000256" key="13">
    <source>
        <dbReference type="ARBA" id="ARBA00023303"/>
    </source>
</evidence>
<accession>A0A1E4T449</accession>
<feature type="transmembrane region" description="Helical" evidence="15">
    <location>
        <begin position="534"/>
        <end position="559"/>
    </location>
</feature>
<evidence type="ECO:0000256" key="10">
    <source>
        <dbReference type="ARBA" id="ARBA00023065"/>
    </source>
</evidence>
<evidence type="ECO:0000256" key="11">
    <source>
        <dbReference type="ARBA" id="ARBA00023136"/>
    </source>
</evidence>
<feature type="transmembrane region" description="Helical" evidence="15">
    <location>
        <begin position="1182"/>
        <end position="1210"/>
    </location>
</feature>
<dbReference type="InterPro" id="IPR005821">
    <property type="entry name" value="Ion_trans_dom"/>
</dbReference>
<evidence type="ECO:0000256" key="2">
    <source>
        <dbReference type="ARBA" id="ARBA00022448"/>
    </source>
</evidence>
<feature type="transmembrane region" description="Helical" evidence="15">
    <location>
        <begin position="1099"/>
        <end position="1117"/>
    </location>
</feature>
<evidence type="ECO:0000256" key="14">
    <source>
        <dbReference type="SAM" id="MobiDB-lite"/>
    </source>
</evidence>
<keyword evidence="12" id="KW-0325">Glycoprotein</keyword>
<dbReference type="PANTHER" id="PTHR45628:SF7">
    <property type="entry name" value="VOLTAGE-DEPENDENT CALCIUM CHANNEL TYPE A SUBUNIT ALPHA-1"/>
    <property type="match status" value="1"/>
</dbReference>
<name>A0A1E4T449_9ASCO</name>
<keyword evidence="6 15" id="KW-0812">Transmembrane</keyword>
<protein>
    <recommendedName>
        <fullName evidence="16">EF-hand domain-containing protein</fullName>
    </recommendedName>
</protein>
<dbReference type="InterPro" id="IPR011992">
    <property type="entry name" value="EF-hand-dom_pair"/>
</dbReference>
<feature type="transmembrane region" description="Helical" evidence="15">
    <location>
        <begin position="406"/>
        <end position="425"/>
    </location>
</feature>
<feature type="domain" description="EF-hand" evidence="16">
    <location>
        <begin position="1562"/>
        <end position="1597"/>
    </location>
</feature>
<evidence type="ECO:0000256" key="1">
    <source>
        <dbReference type="ARBA" id="ARBA00004141"/>
    </source>
</evidence>
<feature type="transmembrane region" description="Helical" evidence="15">
    <location>
        <begin position="247"/>
        <end position="270"/>
    </location>
</feature>
<dbReference type="OrthoDB" id="416585at2759"/>
<feature type="transmembrane region" description="Helical" evidence="15">
    <location>
        <begin position="1306"/>
        <end position="1327"/>
    </location>
</feature>
<keyword evidence="4" id="KW-0109">Calcium transport</keyword>
<feature type="transmembrane region" description="Helical" evidence="15">
    <location>
        <begin position="1448"/>
        <end position="1468"/>
    </location>
</feature>
<dbReference type="InterPro" id="IPR050599">
    <property type="entry name" value="VDCC_alpha-1_subunit"/>
</dbReference>
<dbReference type="Pfam" id="PF00520">
    <property type="entry name" value="Ion_trans"/>
    <property type="match status" value="3"/>
</dbReference>
<sequence>DSELQGDLSNGLNAALGDSKEGMWMPLSEPTKSPVKKRPKLVLDLNVPSTPSGRRASDSDRASDLSHRPELTTSGLKLSPPKIARAVAPAISPTFAFASVFKSFSAKVNASDNDAEDDDEDDDDDNHDESEDDLAFNSDYDNNESGSGYRAPRSTSSAGHDSHFHQQQQYTTPKWQKESGTKLFGKSFKIFPPTSSFRESCRRRVTDNVFNQIITTLLLTQTVLLTHQQWTVDRGYVVQGKYTWIDWVLLVFNIVYTIEIVLKSVAFCFYDDSQMFKELKLKRKRGLFKRYYDRLNKMKTKAEQDCDSSHVNRNIPHTVTASPEVHTTPIYTRAYLRTNWHKVDFVSTVAFWISFFLSMTKKDLEHQCLLFRSLMCLKILRLLNITHGTRLILKSLRRAEHEARDVFLFLLSFWVLFAIIGVQSFKTSLRRQCVWTNVSDPTDVYLNEFQFCGSYLDPDTLKALPYIDANGVPSTQTKGFTCPVNSKCILGDNPYGGQLGFDNFLHSMEMVFVIISANTFSDIMYYTMDSDAMAASLFYIFSMFILVVWLLSLIIAVIINSYRVHRDSFNKIRTRPKNQYRFKINYPELNQKYNDFIANYSKFNKFMKFKIVFTLSIMANLIIQTTRDATFTHHQDVKLYSSEGTLTIILVVEIIARFLFFVPGGNWKIFFYSITNCLDLGLAIITFIIVLPPVYDRLGVAYYWLSVFQIIRFYRVVMMVTFVKEAWLSIFAQTKPFFDLCLFFFLTIYLCGIIIARLFEGLIPEAEYLDSDQLIMQNLPNVMLSLYTITSTENWTSILYLAQQCGENKFVRFCVAIYLIAWFMFSNMVILNIFIAIITENLGVSESEKKNKQIQQFYSKLISSLHSDPSHGVLDSLRARLVKSTDKKNLSTSQMIEQMKKFMNETSNNDSGRSGQSSPALGASHQEKEQVSKTRAYWDWLHPKLRQLPFYEEVKTVLDHLNANQKFQNLKHKSRQTNLNFVKINKDKTRGNQTSTTETSVTEEEDEARQFLRENPSFNRSLYIFTPNHHFRKLCQKIVSPGNGKRLEGSEPNALAKDIFYVLMFIATVAVVVVTCYTTPIYRMENGLHENTWNWTTKLDLFFALLFTLECAIKVIADGFLFCPNAYLRSSWDVIDFLVVISFWITFFAEIANDSIIVTVLGEVRAMKALRLLTITKRSQEYFNYAVISGAKKMITASFLSLSLLIPFAIWGLNLFNGKLGYCIDGSSNIDECRLEYSNEVFKWDVLSPNVYTQPYLEFDSFRRSIFTLFQIVSLEGWVDLLLNLVNITGRGTVPKTFASAGNSAFVVLFMFVSIVFILNLFVSVIISNYSVQTGVAYLTEQQHAWYEVKRVLSQIRPSIRKDTSNLTGLQKRCYDLITEKSKVWTGVTNFFLFIHLVGLVCEFYPSSLAGDNARYAIFAISTSGLLLHMLLTFYALGPRMFLKNKLYVFKLSIIIGAFILSIIAYFKSRTGLYSNFNKLFLVAVLLFAIPEIDILNQLLRYASANSSSGSDCGNKVLAYLIFIAWNILSMYIFLNILISVVINSFSYVYHGTGPHSLLTRDEIRKFKRCWNKFDPQGSGLMDLADLPKFLSSLSGILSYKVYGENFSISKITSKWITKNSVTDPYDLTLNMNKLDEVFATIDFKEARKRRKRYNRLFIEAQLNAIQTSDGLKVQFTDILLQVGYYSRFEDN</sequence>
<feature type="transmembrane region" description="Helical" evidence="15">
    <location>
        <begin position="701"/>
        <end position="724"/>
    </location>
</feature>
<evidence type="ECO:0000256" key="15">
    <source>
        <dbReference type="SAM" id="Phobius"/>
    </source>
</evidence>
<feature type="transmembrane region" description="Helical" evidence="15">
    <location>
        <begin position="644"/>
        <end position="662"/>
    </location>
</feature>
<evidence type="ECO:0000256" key="6">
    <source>
        <dbReference type="ARBA" id="ARBA00022692"/>
    </source>
</evidence>
<feature type="compositionally biased region" description="Basic and acidic residues" evidence="14">
    <location>
        <begin position="55"/>
        <end position="70"/>
    </location>
</feature>
<dbReference type="EMBL" id="KV453850">
    <property type="protein sequence ID" value="ODV86543.1"/>
    <property type="molecule type" value="Genomic_DNA"/>
</dbReference>
<evidence type="ECO:0000256" key="7">
    <source>
        <dbReference type="ARBA" id="ARBA00022837"/>
    </source>
</evidence>
<dbReference type="PANTHER" id="PTHR45628">
    <property type="entry name" value="VOLTAGE-DEPENDENT CALCIUM CHANNEL TYPE A SUBUNIT ALPHA-1"/>
    <property type="match status" value="1"/>
</dbReference>
<feature type="compositionally biased region" description="Acidic residues" evidence="14">
    <location>
        <begin position="113"/>
        <end position="134"/>
    </location>
</feature>
<dbReference type="GO" id="GO:0005509">
    <property type="term" value="F:calcium ion binding"/>
    <property type="evidence" value="ECO:0007669"/>
    <property type="project" value="InterPro"/>
</dbReference>
<evidence type="ECO:0000313" key="18">
    <source>
        <dbReference type="Proteomes" id="UP000094801"/>
    </source>
</evidence>
<keyword evidence="3" id="KW-0597">Phosphoprotein</keyword>
<feature type="transmembrane region" description="Helical" evidence="15">
    <location>
        <begin position="606"/>
        <end position="624"/>
    </location>
</feature>
<dbReference type="STRING" id="983967.A0A1E4T449"/>
<feature type="transmembrane region" description="Helical" evidence="15">
    <location>
        <begin position="1384"/>
        <end position="1405"/>
    </location>
</feature>
<evidence type="ECO:0000256" key="5">
    <source>
        <dbReference type="ARBA" id="ARBA00022673"/>
    </source>
</evidence>
<dbReference type="Gene3D" id="1.20.120.350">
    <property type="entry name" value="Voltage-gated potassium channels. Chain C"/>
    <property type="match status" value="2"/>
</dbReference>
<dbReference type="GO" id="GO:0005891">
    <property type="term" value="C:voltage-gated calcium channel complex"/>
    <property type="evidence" value="ECO:0007669"/>
    <property type="project" value="TreeGrafter"/>
</dbReference>
<feature type="transmembrane region" description="Helical" evidence="15">
    <location>
        <begin position="813"/>
        <end position="838"/>
    </location>
</feature>
<feature type="non-terminal residue" evidence="17">
    <location>
        <position position="1692"/>
    </location>
</feature>
<evidence type="ECO:0000256" key="9">
    <source>
        <dbReference type="ARBA" id="ARBA00022989"/>
    </source>
</evidence>
<feature type="region of interest" description="Disordered" evidence="14">
    <location>
        <begin position="111"/>
        <end position="176"/>
    </location>
</feature>
<dbReference type="Proteomes" id="UP000094801">
    <property type="component" value="Unassembled WGS sequence"/>
</dbReference>
<feature type="region of interest" description="Disordered" evidence="14">
    <location>
        <begin position="905"/>
        <end position="928"/>
    </location>
</feature>
<dbReference type="Gene3D" id="1.10.238.10">
    <property type="entry name" value="EF-hand"/>
    <property type="match status" value="1"/>
</dbReference>
<evidence type="ECO:0000259" key="16">
    <source>
        <dbReference type="PROSITE" id="PS50222"/>
    </source>
</evidence>
<evidence type="ECO:0000256" key="12">
    <source>
        <dbReference type="ARBA" id="ARBA00023180"/>
    </source>
</evidence>
<organism evidence="17 18">
    <name type="scientific">[Candida] arabinofermentans NRRL YB-2248</name>
    <dbReference type="NCBI Taxonomy" id="983967"/>
    <lineage>
        <taxon>Eukaryota</taxon>
        <taxon>Fungi</taxon>
        <taxon>Dikarya</taxon>
        <taxon>Ascomycota</taxon>
        <taxon>Saccharomycotina</taxon>
        <taxon>Pichiomycetes</taxon>
        <taxon>Pichiales</taxon>
        <taxon>Pichiaceae</taxon>
        <taxon>Ogataea</taxon>
        <taxon>Ogataea/Candida clade</taxon>
    </lineage>
</organism>
<dbReference type="PROSITE" id="PS50222">
    <property type="entry name" value="EF_HAND_2"/>
    <property type="match status" value="1"/>
</dbReference>
<feature type="compositionally biased region" description="Polar residues" evidence="14">
    <location>
        <begin position="153"/>
        <end position="174"/>
    </location>
</feature>
<keyword evidence="10" id="KW-0406">Ion transport</keyword>
<keyword evidence="5" id="KW-0107">Calcium channel</keyword>
<evidence type="ECO:0000256" key="4">
    <source>
        <dbReference type="ARBA" id="ARBA00022568"/>
    </source>
</evidence>
<dbReference type="SUPFAM" id="SSF47473">
    <property type="entry name" value="EF-hand"/>
    <property type="match status" value="1"/>
</dbReference>
<evidence type="ECO:0000256" key="3">
    <source>
        <dbReference type="ARBA" id="ARBA00022553"/>
    </source>
</evidence>
<feature type="non-terminal residue" evidence="17">
    <location>
        <position position="1"/>
    </location>
</feature>
<reference evidence="18" key="1">
    <citation type="submission" date="2016-04" db="EMBL/GenBank/DDBJ databases">
        <title>Comparative genomics of biotechnologically important yeasts.</title>
        <authorList>
            <consortium name="DOE Joint Genome Institute"/>
            <person name="Riley R."/>
            <person name="Haridas S."/>
            <person name="Wolfe K.H."/>
            <person name="Lopes M.R."/>
            <person name="Hittinger C.T."/>
            <person name="Goker M."/>
            <person name="Salamov A."/>
            <person name="Wisecaver J."/>
            <person name="Long T.M."/>
            <person name="Aerts A.L."/>
            <person name="Barry K."/>
            <person name="Choi C."/>
            <person name="Clum A."/>
            <person name="Coughlan A.Y."/>
            <person name="Deshpande S."/>
            <person name="Douglass A.P."/>
            <person name="Hanson S.J."/>
            <person name="Klenk H.-P."/>
            <person name="Labutti K."/>
            <person name="Lapidus A."/>
            <person name="Lindquist E."/>
            <person name="Lipzen A."/>
            <person name="Meier-Kolthoff J.P."/>
            <person name="Ohm R.A."/>
            <person name="Otillar R.P."/>
            <person name="Pangilinan J."/>
            <person name="Peng Y."/>
            <person name="Rokas A."/>
            <person name="Rosa C.A."/>
            <person name="Scheuner C."/>
            <person name="Sibirny A.A."/>
            <person name="Slot J.C."/>
            <person name="Stielow J.B."/>
            <person name="Sun H."/>
            <person name="Kurtzman C.P."/>
            <person name="Blackwell M."/>
            <person name="Grigoriev I.V."/>
            <person name="Jeffries T.W."/>
        </authorList>
    </citation>
    <scope>NUCLEOTIDE SEQUENCE [LARGE SCALE GENOMIC DNA]</scope>
    <source>
        <strain evidence="18">NRRL YB-2248</strain>
    </source>
</reference>
<feature type="region of interest" description="Disordered" evidence="14">
    <location>
        <begin position="1"/>
        <end position="81"/>
    </location>
</feature>
<keyword evidence="9 15" id="KW-1133">Transmembrane helix</keyword>
<feature type="compositionally biased region" description="Polar residues" evidence="14">
    <location>
        <begin position="905"/>
        <end position="919"/>
    </location>
</feature>
<feature type="transmembrane region" description="Helical" evidence="15">
    <location>
        <begin position="1137"/>
        <end position="1161"/>
    </location>
</feature>
<keyword evidence="2" id="KW-0813">Transport</keyword>
<dbReference type="InterPro" id="IPR002048">
    <property type="entry name" value="EF_hand_dom"/>
</dbReference>
<proteinExistence type="predicted"/>
<evidence type="ECO:0000256" key="8">
    <source>
        <dbReference type="ARBA" id="ARBA00022882"/>
    </source>
</evidence>
<keyword evidence="18" id="KW-1185">Reference proteome</keyword>